<dbReference type="PANTHER" id="PTHR44757">
    <property type="entry name" value="DIGUANYLATE CYCLASE DGCP"/>
    <property type="match status" value="1"/>
</dbReference>
<accession>A0ABQ2SCA3</accession>
<dbReference type="Gene3D" id="3.30.70.270">
    <property type="match status" value="1"/>
</dbReference>
<feature type="domain" description="EAL" evidence="1">
    <location>
        <begin position="139"/>
        <end position="382"/>
    </location>
</feature>
<dbReference type="PANTHER" id="PTHR44757:SF2">
    <property type="entry name" value="BIOFILM ARCHITECTURE MAINTENANCE PROTEIN MBAA"/>
    <property type="match status" value="1"/>
</dbReference>
<dbReference type="SMART" id="SM00052">
    <property type="entry name" value="EAL"/>
    <property type="match status" value="1"/>
</dbReference>
<dbReference type="CDD" id="cd01948">
    <property type="entry name" value="EAL"/>
    <property type="match status" value="1"/>
</dbReference>
<dbReference type="EMBL" id="BMQN01000034">
    <property type="protein sequence ID" value="GGS11338.1"/>
    <property type="molecule type" value="Genomic_DNA"/>
</dbReference>
<dbReference type="InterPro" id="IPR000160">
    <property type="entry name" value="GGDEF_dom"/>
</dbReference>
<evidence type="ECO:0000259" key="1">
    <source>
        <dbReference type="PROSITE" id="PS50883"/>
    </source>
</evidence>
<feature type="domain" description="GGDEF" evidence="2">
    <location>
        <begin position="1"/>
        <end position="130"/>
    </location>
</feature>
<dbReference type="InterPro" id="IPR043128">
    <property type="entry name" value="Rev_trsase/Diguanyl_cyclase"/>
</dbReference>
<protein>
    <recommendedName>
        <fullName evidence="5">Bifunctional diguanylate cyclase/phosphodiesterase</fullName>
    </recommendedName>
</protein>
<dbReference type="SMART" id="SM00267">
    <property type="entry name" value="GGDEF"/>
    <property type="match status" value="1"/>
</dbReference>
<dbReference type="Gene3D" id="3.20.20.450">
    <property type="entry name" value="EAL domain"/>
    <property type="match status" value="1"/>
</dbReference>
<dbReference type="SUPFAM" id="SSF141868">
    <property type="entry name" value="EAL domain-like"/>
    <property type="match status" value="1"/>
</dbReference>
<dbReference type="InterPro" id="IPR052155">
    <property type="entry name" value="Biofilm_reg_signaling"/>
</dbReference>
<gene>
    <name evidence="3" type="ORF">GCM10008960_41650</name>
</gene>
<dbReference type="Pfam" id="PF00563">
    <property type="entry name" value="EAL"/>
    <property type="match status" value="1"/>
</dbReference>
<dbReference type="Proteomes" id="UP000644548">
    <property type="component" value="Unassembled WGS sequence"/>
</dbReference>
<dbReference type="PROSITE" id="PS50883">
    <property type="entry name" value="EAL"/>
    <property type="match status" value="1"/>
</dbReference>
<evidence type="ECO:0000313" key="4">
    <source>
        <dbReference type="Proteomes" id="UP000644548"/>
    </source>
</evidence>
<keyword evidence="4" id="KW-1185">Reference proteome</keyword>
<dbReference type="PROSITE" id="PS50887">
    <property type="entry name" value="GGDEF"/>
    <property type="match status" value="1"/>
</dbReference>
<evidence type="ECO:0000313" key="3">
    <source>
        <dbReference type="EMBL" id="GGS11338.1"/>
    </source>
</evidence>
<evidence type="ECO:0008006" key="5">
    <source>
        <dbReference type="Google" id="ProtNLM"/>
    </source>
</evidence>
<dbReference type="SUPFAM" id="SSF55073">
    <property type="entry name" value="Nucleotide cyclase"/>
    <property type="match status" value="1"/>
</dbReference>
<dbReference type="InterPro" id="IPR029787">
    <property type="entry name" value="Nucleotide_cyclase"/>
</dbReference>
<comment type="caution">
    <text evidence="3">The sequence shown here is derived from an EMBL/GenBank/DDBJ whole genome shotgun (WGS) entry which is preliminary data.</text>
</comment>
<dbReference type="NCBIfam" id="TIGR00254">
    <property type="entry name" value="GGDEF"/>
    <property type="match status" value="1"/>
</dbReference>
<proteinExistence type="predicted"/>
<organism evidence="3 4">
    <name type="scientific">Deinococcus sedimenti</name>
    <dbReference type="NCBI Taxonomy" id="1867090"/>
    <lineage>
        <taxon>Bacteria</taxon>
        <taxon>Thermotogati</taxon>
        <taxon>Deinococcota</taxon>
        <taxon>Deinococci</taxon>
        <taxon>Deinococcales</taxon>
        <taxon>Deinococcaceae</taxon>
        <taxon>Deinococcus</taxon>
    </lineage>
</organism>
<sequence>MLFIDLDRFAVVNDALGHDVGDRVLQQVARRLRATVPDSGVVARTGGDEFSVILRSLGEPGHATRVAHKLRTGLTAPIEVDGHVVHVTASFGVALAPRDGVDVITVQKHADIALHRAKQAGRNGVQTFDLAMGSETAAQLALERDLRAALTRGEFLLHYQPVFDVSSGLVTGFEALIRWAHPTQGLISPGTFIPVAEEAALIVPLGTWVLHEACRQATLWQVSRAVTMSVNVSALQFEQPDFVKTVREALRSTGLPPGQLILELTESAVLRDPDAAVAQLRDLRALGIRIALDDFGTGHSSLSLLRRLPIDALKIDRSFVQDAAAEVMVGVAVTLARAFSLHVVAEGIETEGQRALAQALGCDGMQGYLLARPAPADEMPPC</sequence>
<dbReference type="InterPro" id="IPR035919">
    <property type="entry name" value="EAL_sf"/>
</dbReference>
<dbReference type="Pfam" id="PF00990">
    <property type="entry name" value="GGDEF"/>
    <property type="match status" value="1"/>
</dbReference>
<reference evidence="4" key="1">
    <citation type="journal article" date="2019" name="Int. J. Syst. Evol. Microbiol.">
        <title>The Global Catalogue of Microorganisms (GCM) 10K type strain sequencing project: providing services to taxonomists for standard genome sequencing and annotation.</title>
        <authorList>
            <consortium name="The Broad Institute Genomics Platform"/>
            <consortium name="The Broad Institute Genome Sequencing Center for Infectious Disease"/>
            <person name="Wu L."/>
            <person name="Ma J."/>
        </authorList>
    </citation>
    <scope>NUCLEOTIDE SEQUENCE [LARGE SCALE GENOMIC DNA]</scope>
    <source>
        <strain evidence="4">JCM 31405</strain>
    </source>
</reference>
<dbReference type="CDD" id="cd01949">
    <property type="entry name" value="GGDEF"/>
    <property type="match status" value="1"/>
</dbReference>
<name>A0ABQ2SCA3_9DEIO</name>
<dbReference type="InterPro" id="IPR001633">
    <property type="entry name" value="EAL_dom"/>
</dbReference>
<evidence type="ECO:0000259" key="2">
    <source>
        <dbReference type="PROSITE" id="PS50887"/>
    </source>
</evidence>